<reference evidence="1" key="1">
    <citation type="journal article" date="2020" name="Cell">
        <title>Large-Scale Comparative Analyses of Tick Genomes Elucidate Their Genetic Diversity and Vector Capacities.</title>
        <authorList>
            <consortium name="Tick Genome and Microbiome Consortium (TIGMIC)"/>
            <person name="Jia N."/>
            <person name="Wang J."/>
            <person name="Shi W."/>
            <person name="Du L."/>
            <person name="Sun Y."/>
            <person name="Zhan W."/>
            <person name="Jiang J.F."/>
            <person name="Wang Q."/>
            <person name="Zhang B."/>
            <person name="Ji P."/>
            <person name="Bell-Sakyi L."/>
            <person name="Cui X.M."/>
            <person name="Yuan T.T."/>
            <person name="Jiang B.G."/>
            <person name="Yang W.F."/>
            <person name="Lam T.T."/>
            <person name="Chang Q.C."/>
            <person name="Ding S.J."/>
            <person name="Wang X.J."/>
            <person name="Zhu J.G."/>
            <person name="Ruan X.D."/>
            <person name="Zhao L."/>
            <person name="Wei J.T."/>
            <person name="Ye R.Z."/>
            <person name="Que T.C."/>
            <person name="Du C.H."/>
            <person name="Zhou Y.H."/>
            <person name="Cheng J.X."/>
            <person name="Dai P.F."/>
            <person name="Guo W.B."/>
            <person name="Han X.H."/>
            <person name="Huang E.J."/>
            <person name="Li L.F."/>
            <person name="Wei W."/>
            <person name="Gao Y.C."/>
            <person name="Liu J.Z."/>
            <person name="Shao H.Z."/>
            <person name="Wang X."/>
            <person name="Wang C.C."/>
            <person name="Yang T.C."/>
            <person name="Huo Q.B."/>
            <person name="Li W."/>
            <person name="Chen H.Y."/>
            <person name="Chen S.E."/>
            <person name="Zhou L.G."/>
            <person name="Ni X.B."/>
            <person name="Tian J.H."/>
            <person name="Sheng Y."/>
            <person name="Liu T."/>
            <person name="Pan Y.S."/>
            <person name="Xia L.Y."/>
            <person name="Li J."/>
            <person name="Zhao F."/>
            <person name="Cao W.C."/>
        </authorList>
    </citation>
    <scope>NUCLEOTIDE SEQUENCE</scope>
    <source>
        <strain evidence="1">Rsan-2018</strain>
    </source>
</reference>
<dbReference type="EMBL" id="JABSTV010001246">
    <property type="protein sequence ID" value="KAH7976143.1"/>
    <property type="molecule type" value="Genomic_DNA"/>
</dbReference>
<dbReference type="VEuPathDB" id="VectorBase:RSAN_053260"/>
<proteinExistence type="predicted"/>
<evidence type="ECO:0000313" key="1">
    <source>
        <dbReference type="EMBL" id="KAH7976143.1"/>
    </source>
</evidence>
<keyword evidence="2" id="KW-1185">Reference proteome</keyword>
<reference evidence="1" key="2">
    <citation type="submission" date="2021-09" db="EMBL/GenBank/DDBJ databases">
        <authorList>
            <person name="Jia N."/>
            <person name="Wang J."/>
            <person name="Shi W."/>
            <person name="Du L."/>
            <person name="Sun Y."/>
            <person name="Zhan W."/>
            <person name="Jiang J."/>
            <person name="Wang Q."/>
            <person name="Zhang B."/>
            <person name="Ji P."/>
            <person name="Sakyi L.B."/>
            <person name="Cui X."/>
            <person name="Yuan T."/>
            <person name="Jiang B."/>
            <person name="Yang W."/>
            <person name="Lam T.T.-Y."/>
            <person name="Chang Q."/>
            <person name="Ding S."/>
            <person name="Wang X."/>
            <person name="Zhu J."/>
            <person name="Ruan X."/>
            <person name="Zhao L."/>
            <person name="Wei J."/>
            <person name="Que T."/>
            <person name="Du C."/>
            <person name="Cheng J."/>
            <person name="Dai P."/>
            <person name="Han X."/>
            <person name="Huang E."/>
            <person name="Gao Y."/>
            <person name="Liu J."/>
            <person name="Shao H."/>
            <person name="Ye R."/>
            <person name="Li L."/>
            <person name="Wei W."/>
            <person name="Wang X."/>
            <person name="Wang C."/>
            <person name="Huo Q."/>
            <person name="Li W."/>
            <person name="Guo W."/>
            <person name="Chen H."/>
            <person name="Chen S."/>
            <person name="Zhou L."/>
            <person name="Zhou L."/>
            <person name="Ni X."/>
            <person name="Tian J."/>
            <person name="Zhou Y."/>
            <person name="Sheng Y."/>
            <person name="Liu T."/>
            <person name="Pan Y."/>
            <person name="Xia L."/>
            <person name="Li J."/>
            <person name="Zhao F."/>
            <person name="Cao W."/>
        </authorList>
    </citation>
    <scope>NUCLEOTIDE SEQUENCE</scope>
    <source>
        <strain evidence="1">Rsan-2018</strain>
        <tissue evidence="1">Larvae</tissue>
    </source>
</reference>
<protein>
    <submittedName>
        <fullName evidence="1">Uncharacterized protein</fullName>
    </submittedName>
</protein>
<dbReference type="AlphaFoldDB" id="A0A9D4QEG7"/>
<comment type="caution">
    <text evidence="1">The sequence shown here is derived from an EMBL/GenBank/DDBJ whole genome shotgun (WGS) entry which is preliminary data.</text>
</comment>
<name>A0A9D4QEG7_RHISA</name>
<evidence type="ECO:0000313" key="2">
    <source>
        <dbReference type="Proteomes" id="UP000821837"/>
    </source>
</evidence>
<gene>
    <name evidence="1" type="ORF">HPB52_009330</name>
</gene>
<organism evidence="1 2">
    <name type="scientific">Rhipicephalus sanguineus</name>
    <name type="common">Brown dog tick</name>
    <name type="synonym">Ixodes sanguineus</name>
    <dbReference type="NCBI Taxonomy" id="34632"/>
    <lineage>
        <taxon>Eukaryota</taxon>
        <taxon>Metazoa</taxon>
        <taxon>Ecdysozoa</taxon>
        <taxon>Arthropoda</taxon>
        <taxon>Chelicerata</taxon>
        <taxon>Arachnida</taxon>
        <taxon>Acari</taxon>
        <taxon>Parasitiformes</taxon>
        <taxon>Ixodida</taxon>
        <taxon>Ixodoidea</taxon>
        <taxon>Ixodidae</taxon>
        <taxon>Rhipicephalinae</taxon>
        <taxon>Rhipicephalus</taxon>
        <taxon>Rhipicephalus</taxon>
    </lineage>
</organism>
<accession>A0A9D4QEG7</accession>
<sequence length="213" mass="23776">MYKYVNVALERVYLVIPFLTNVVELQCNFSMTSLVPIPDASVAAFSELLQTSLGLETLGLDVEQNHTLLTVMCSGHLDADVAGHWHTVQETTRRNSSVVARAALLLKASPLDRYVSGALQRVMRHPALLTEVAELVKMDKAELVNLIRDRLRGLETLDGFMKLAGVVKERVVCHASDDGCTQLDALNEDCWRHVRQYLFIDDVKEGIAQTEKL</sequence>
<dbReference type="Proteomes" id="UP000821837">
    <property type="component" value="Chromosome 10"/>
</dbReference>